<evidence type="ECO:0008006" key="5">
    <source>
        <dbReference type="Google" id="ProtNLM"/>
    </source>
</evidence>
<feature type="region of interest" description="Disordered" evidence="1">
    <location>
        <begin position="303"/>
        <end position="338"/>
    </location>
</feature>
<feature type="signal peptide" evidence="2">
    <location>
        <begin position="1"/>
        <end position="36"/>
    </location>
</feature>
<gene>
    <name evidence="3" type="ORF">H2LOC_003880</name>
</gene>
<evidence type="ECO:0000313" key="3">
    <source>
        <dbReference type="EMBL" id="QGM44894.1"/>
    </source>
</evidence>
<keyword evidence="4" id="KW-1185">Reference proteome</keyword>
<accession>A0A6B8K9D5</accession>
<name>A0A6B8K9D5_9HYPH</name>
<organism evidence="3 4">
    <name type="scientific">Methylocystis heyeri</name>
    <dbReference type="NCBI Taxonomy" id="391905"/>
    <lineage>
        <taxon>Bacteria</taxon>
        <taxon>Pseudomonadati</taxon>
        <taxon>Pseudomonadota</taxon>
        <taxon>Alphaproteobacteria</taxon>
        <taxon>Hyphomicrobiales</taxon>
        <taxon>Methylocystaceae</taxon>
        <taxon>Methylocystis</taxon>
    </lineage>
</organism>
<dbReference type="EMBL" id="CP046052">
    <property type="protein sequence ID" value="QGM44894.1"/>
    <property type="molecule type" value="Genomic_DNA"/>
</dbReference>
<evidence type="ECO:0000313" key="4">
    <source>
        <dbReference type="Proteomes" id="UP000309061"/>
    </source>
</evidence>
<keyword evidence="2" id="KW-0732">Signal</keyword>
<proteinExistence type="predicted"/>
<evidence type="ECO:0000256" key="1">
    <source>
        <dbReference type="SAM" id="MobiDB-lite"/>
    </source>
</evidence>
<feature type="chain" id="PRO_5025396175" description="SGNH/GDSL hydrolase family protein" evidence="2">
    <location>
        <begin position="37"/>
        <end position="338"/>
    </location>
</feature>
<dbReference type="AlphaFoldDB" id="A0A6B8K9D5"/>
<dbReference type="RefSeq" id="WP_136495185.1">
    <property type="nucleotide sequence ID" value="NZ_CP046052.1"/>
</dbReference>
<protein>
    <recommendedName>
        <fullName evidence="5">SGNH/GDSL hydrolase family protein</fullName>
    </recommendedName>
</protein>
<sequence length="338" mass="36105">MSADDGQPRQNTPALPGAGRILVAAAILFACGVSKAAADADGGQAAWKDPYPPLPAANDPAVVGSKWRVGSMVHGDPLEYLARIPEGDTTNMPVIVVGDADNDGRYMSPRLYDGAIVVYIGPSPASSGSEAHNAWLLPRPESLGGPDCSPTCPPWMFVPAEAIRDVLTDLAKHVRFAHDRVQMFAHNYTKYGIYRALDPVLQPYFSGVAHGIYAEWQQATCPDVARPTASPPRVFFSWGKCDQSFCATMECKKTLESYGYVIDPASKGDTTLESCPCPGAARRPHLLGAGAQIHEATFDWLLSNVREQPKPQSSDDAPGPSESGRAGAPSDRTESPGR</sequence>
<reference evidence="3 4" key="1">
    <citation type="submission" date="2019-11" db="EMBL/GenBank/DDBJ databases">
        <title>The genome sequence of Methylocystis heyeri.</title>
        <authorList>
            <person name="Oshkin I.Y."/>
            <person name="Miroshnikov K."/>
            <person name="Dedysh S.N."/>
        </authorList>
    </citation>
    <scope>NUCLEOTIDE SEQUENCE [LARGE SCALE GENOMIC DNA]</scope>
    <source>
        <strain evidence="3 4">H2</strain>
    </source>
</reference>
<dbReference type="Proteomes" id="UP000309061">
    <property type="component" value="Chromosome"/>
</dbReference>
<dbReference type="KEGG" id="mhey:H2LOC_003880"/>
<evidence type="ECO:0000256" key="2">
    <source>
        <dbReference type="SAM" id="SignalP"/>
    </source>
</evidence>